<dbReference type="AlphaFoldDB" id="A0A1E7Z3U5"/>
<proteinExistence type="predicted"/>
<reference evidence="1 2" key="1">
    <citation type="submission" date="2016-07" db="EMBL/GenBank/DDBJ databases">
        <authorList>
            <person name="Yuval B."/>
        </authorList>
    </citation>
    <scope>NUCLEOTIDE SEQUENCE [LARGE SCALE GENOMIC DNA]</scope>
    <source>
        <strain evidence="1 2">IL</strain>
    </source>
</reference>
<gene>
    <name evidence="1" type="ORF">BBW68_05275</name>
</gene>
<sequence length="138" mass="15896">MKEKVVKINNTPENVKAIRKKLSLTQTQCAKLFGVSLRSWQRREAEGTIKDIKTSKIEFEYLLLLAGEHPDYLINKRSGSSNYPMVKTIKLPDERFIYHDSDYDDGYVRGWNAYRLESIQAIHTAGAKVEGVEEDDLM</sequence>
<dbReference type="Proteomes" id="UP000243534">
    <property type="component" value="Unassembled WGS sequence"/>
</dbReference>
<dbReference type="InterPro" id="IPR010982">
    <property type="entry name" value="Lambda_DNA-bd_dom_sf"/>
</dbReference>
<dbReference type="GO" id="GO:0003677">
    <property type="term" value="F:DNA binding"/>
    <property type="evidence" value="ECO:0007669"/>
    <property type="project" value="InterPro"/>
</dbReference>
<comment type="caution">
    <text evidence="1">The sequence shown here is derived from an EMBL/GenBank/DDBJ whole genome shotgun (WGS) entry which is preliminary data.</text>
</comment>
<protein>
    <submittedName>
        <fullName evidence="1">Uncharacterized protein</fullName>
    </submittedName>
</protein>
<evidence type="ECO:0000313" key="2">
    <source>
        <dbReference type="Proteomes" id="UP000243534"/>
    </source>
</evidence>
<dbReference type="SUPFAM" id="SSF47413">
    <property type="entry name" value="lambda repressor-like DNA-binding domains"/>
    <property type="match status" value="1"/>
</dbReference>
<accession>A0A1E7Z3U5</accession>
<dbReference type="Gene3D" id="1.10.260.40">
    <property type="entry name" value="lambda repressor-like DNA-binding domains"/>
    <property type="match status" value="1"/>
</dbReference>
<name>A0A1E7Z3U5_9GAMM</name>
<dbReference type="EMBL" id="MAYS01000081">
    <property type="protein sequence ID" value="OFC63460.1"/>
    <property type="molecule type" value="Genomic_DNA"/>
</dbReference>
<organism evidence="1 2">
    <name type="scientific">Candidatus Erwinia dacicola</name>
    <dbReference type="NCBI Taxonomy" id="252393"/>
    <lineage>
        <taxon>Bacteria</taxon>
        <taxon>Pseudomonadati</taxon>
        <taxon>Pseudomonadota</taxon>
        <taxon>Gammaproteobacteria</taxon>
        <taxon>Enterobacterales</taxon>
        <taxon>Erwiniaceae</taxon>
        <taxon>Erwinia</taxon>
    </lineage>
</organism>
<evidence type="ECO:0000313" key="1">
    <source>
        <dbReference type="EMBL" id="OFC63460.1"/>
    </source>
</evidence>